<dbReference type="Pfam" id="PF13639">
    <property type="entry name" value="zf-RING_2"/>
    <property type="match status" value="1"/>
</dbReference>
<dbReference type="SUPFAM" id="SSF57850">
    <property type="entry name" value="RING/U-box"/>
    <property type="match status" value="1"/>
</dbReference>
<accession>A0ABQ8HDH7</accession>
<evidence type="ECO:0000259" key="5">
    <source>
        <dbReference type="PROSITE" id="PS50089"/>
    </source>
</evidence>
<feature type="domain" description="RING-type" evidence="5">
    <location>
        <begin position="248"/>
        <end position="289"/>
    </location>
</feature>
<keyword evidence="1" id="KW-0479">Metal-binding</keyword>
<dbReference type="EMBL" id="JAFEMO010000012">
    <property type="protein sequence ID" value="KAH7554522.1"/>
    <property type="molecule type" value="Genomic_DNA"/>
</dbReference>
<reference evidence="6 7" key="1">
    <citation type="submission" date="2021-02" db="EMBL/GenBank/DDBJ databases">
        <title>Plant Genome Project.</title>
        <authorList>
            <person name="Zhang R.-G."/>
        </authorList>
    </citation>
    <scope>NUCLEOTIDE SEQUENCE [LARGE SCALE GENOMIC DNA]</scope>
    <source>
        <tissue evidence="6">Leaves</tissue>
    </source>
</reference>
<evidence type="ECO:0000256" key="4">
    <source>
        <dbReference type="PROSITE-ProRule" id="PRU00175"/>
    </source>
</evidence>
<evidence type="ECO:0000256" key="2">
    <source>
        <dbReference type="ARBA" id="ARBA00022771"/>
    </source>
</evidence>
<dbReference type="PROSITE" id="PS50089">
    <property type="entry name" value="ZF_RING_2"/>
    <property type="match status" value="1"/>
</dbReference>
<sequence length="293" mass="33146">MCLLNDFAIFISKMDSSSSYQFQLSQNNAILDRMSNSSSSSDWNQHSSGFVIELRVEHRFQHPVSQWTGTVDSYQRLLYKREAEFRFQSGIQRFLKDILTAEQVAVDSEGRFPDGNGVRLRLPNLISSSGSLYSYTVNSLANMANFVFEGVWMTRNDPRNSSMRLVPIQMHLEIVSNQEFRSLDDSIILDSESESSEEGDSINSDAEQHPLIWVVEPLRIYGGVGGLRLAIQALKEVQVEAASSEECCSICLERVGVGQTASQTPCSHMFHRECILQWLQRDTSCPLCRAQIR</sequence>
<evidence type="ECO:0000313" key="6">
    <source>
        <dbReference type="EMBL" id="KAH7554522.1"/>
    </source>
</evidence>
<dbReference type="InterPro" id="IPR011016">
    <property type="entry name" value="Znf_RING-CH"/>
</dbReference>
<dbReference type="Gene3D" id="3.30.40.10">
    <property type="entry name" value="Zinc/RING finger domain, C3HC4 (zinc finger)"/>
    <property type="match status" value="1"/>
</dbReference>
<organism evidence="6 7">
    <name type="scientific">Xanthoceras sorbifolium</name>
    <dbReference type="NCBI Taxonomy" id="99658"/>
    <lineage>
        <taxon>Eukaryota</taxon>
        <taxon>Viridiplantae</taxon>
        <taxon>Streptophyta</taxon>
        <taxon>Embryophyta</taxon>
        <taxon>Tracheophyta</taxon>
        <taxon>Spermatophyta</taxon>
        <taxon>Magnoliopsida</taxon>
        <taxon>eudicotyledons</taxon>
        <taxon>Gunneridae</taxon>
        <taxon>Pentapetalae</taxon>
        <taxon>rosids</taxon>
        <taxon>malvids</taxon>
        <taxon>Sapindales</taxon>
        <taxon>Sapindaceae</taxon>
        <taxon>Xanthoceroideae</taxon>
        <taxon>Xanthoceras</taxon>
    </lineage>
</organism>
<evidence type="ECO:0000256" key="3">
    <source>
        <dbReference type="ARBA" id="ARBA00022833"/>
    </source>
</evidence>
<keyword evidence="7" id="KW-1185">Reference proteome</keyword>
<evidence type="ECO:0000256" key="1">
    <source>
        <dbReference type="ARBA" id="ARBA00022723"/>
    </source>
</evidence>
<proteinExistence type="predicted"/>
<dbReference type="InterPro" id="IPR013083">
    <property type="entry name" value="Znf_RING/FYVE/PHD"/>
</dbReference>
<comment type="caution">
    <text evidence="6">The sequence shown here is derived from an EMBL/GenBank/DDBJ whole genome shotgun (WGS) entry which is preliminary data.</text>
</comment>
<dbReference type="CDD" id="cd16454">
    <property type="entry name" value="RING-H2_PA-TM-RING"/>
    <property type="match status" value="1"/>
</dbReference>
<dbReference type="PANTHER" id="PTHR22765:SF434">
    <property type="entry name" value="GB|AAD18119.1-RELATED"/>
    <property type="match status" value="1"/>
</dbReference>
<dbReference type="SMART" id="SM00744">
    <property type="entry name" value="RINGv"/>
    <property type="match status" value="1"/>
</dbReference>
<evidence type="ECO:0000313" key="7">
    <source>
        <dbReference type="Proteomes" id="UP000827721"/>
    </source>
</evidence>
<keyword evidence="2 4" id="KW-0863">Zinc-finger</keyword>
<dbReference type="PANTHER" id="PTHR22765">
    <property type="entry name" value="RING FINGER AND PROTEASE ASSOCIATED DOMAIN-CONTAINING"/>
    <property type="match status" value="1"/>
</dbReference>
<dbReference type="InterPro" id="IPR001841">
    <property type="entry name" value="Znf_RING"/>
</dbReference>
<dbReference type="SMART" id="SM00184">
    <property type="entry name" value="RING"/>
    <property type="match status" value="1"/>
</dbReference>
<name>A0ABQ8HDH7_9ROSI</name>
<dbReference type="InterPro" id="IPR051826">
    <property type="entry name" value="E3_ubiquitin-ligase_domain"/>
</dbReference>
<keyword evidence="3" id="KW-0862">Zinc</keyword>
<protein>
    <recommendedName>
        <fullName evidence="5">RING-type domain-containing protein</fullName>
    </recommendedName>
</protein>
<gene>
    <name evidence="6" type="ORF">JRO89_XS12G0230700</name>
</gene>
<dbReference type="Proteomes" id="UP000827721">
    <property type="component" value="Unassembled WGS sequence"/>
</dbReference>